<dbReference type="InterPro" id="IPR025827">
    <property type="entry name" value="Zn_ribbon_recom_dom"/>
</dbReference>
<dbReference type="GO" id="GO:0000150">
    <property type="term" value="F:DNA strand exchange activity"/>
    <property type="evidence" value="ECO:0007669"/>
    <property type="project" value="InterPro"/>
</dbReference>
<dbReference type="InterPro" id="IPR050639">
    <property type="entry name" value="SSR_resolvase"/>
</dbReference>
<dbReference type="AlphaFoldDB" id="A0A837HRY4"/>
<dbReference type="CDD" id="cd00338">
    <property type="entry name" value="Ser_Recombinase"/>
    <property type="match status" value="1"/>
</dbReference>
<dbReference type="Pfam" id="PF13408">
    <property type="entry name" value="Zn_ribbon_recom"/>
    <property type="match status" value="1"/>
</dbReference>
<name>A0A837HRY4_9BACT</name>
<dbReference type="PROSITE" id="PS51737">
    <property type="entry name" value="RECOMBINASE_DNA_BIND"/>
    <property type="match status" value="1"/>
</dbReference>
<dbReference type="PANTHER" id="PTHR30461">
    <property type="entry name" value="DNA-INVERTASE FROM LAMBDOID PROPHAGE"/>
    <property type="match status" value="1"/>
</dbReference>
<dbReference type="SUPFAM" id="SSF53041">
    <property type="entry name" value="Resolvase-like"/>
    <property type="match status" value="1"/>
</dbReference>
<gene>
    <name evidence="3" type="ORF">UT51_C0002G0238</name>
</gene>
<feature type="domain" description="Resolvase/invertase-type recombinase catalytic" evidence="1">
    <location>
        <begin position="5"/>
        <end position="154"/>
    </location>
</feature>
<reference evidence="3 4" key="1">
    <citation type="journal article" date="2015" name="Nature">
        <title>rRNA introns, odd ribosomes, and small enigmatic genomes across a large radiation of phyla.</title>
        <authorList>
            <person name="Brown C.T."/>
            <person name="Hug L.A."/>
            <person name="Thomas B.C."/>
            <person name="Sharon I."/>
            <person name="Castelle C.J."/>
            <person name="Singh A."/>
            <person name="Wilkins M.J."/>
            <person name="Williams K.H."/>
            <person name="Banfield J.F."/>
        </authorList>
    </citation>
    <scope>NUCLEOTIDE SEQUENCE [LARGE SCALE GENOMIC DNA]</scope>
</reference>
<evidence type="ECO:0000259" key="2">
    <source>
        <dbReference type="PROSITE" id="PS51737"/>
    </source>
</evidence>
<dbReference type="Pfam" id="PF07508">
    <property type="entry name" value="Recombinase"/>
    <property type="match status" value="1"/>
</dbReference>
<dbReference type="Pfam" id="PF00239">
    <property type="entry name" value="Resolvase"/>
    <property type="match status" value="1"/>
</dbReference>
<evidence type="ECO:0000313" key="3">
    <source>
        <dbReference type="EMBL" id="KKR20803.1"/>
    </source>
</evidence>
<dbReference type="InterPro" id="IPR011109">
    <property type="entry name" value="DNA_bind_recombinase_dom"/>
</dbReference>
<dbReference type="SMART" id="SM00857">
    <property type="entry name" value="Resolvase"/>
    <property type="match status" value="1"/>
</dbReference>
<dbReference type="PROSITE" id="PS51736">
    <property type="entry name" value="RECOMBINASES_3"/>
    <property type="match status" value="1"/>
</dbReference>
<organism evidence="3 4">
    <name type="scientific">Candidatus Nomurabacteria bacterium GW2011_GWC2_39_41</name>
    <dbReference type="NCBI Taxonomy" id="1618754"/>
    <lineage>
        <taxon>Bacteria</taxon>
        <taxon>Candidatus Nomuraibacteriota</taxon>
    </lineage>
</organism>
<dbReference type="InterPro" id="IPR038109">
    <property type="entry name" value="DNA_bind_recomb_sf"/>
</dbReference>
<evidence type="ECO:0000259" key="1">
    <source>
        <dbReference type="PROSITE" id="PS51736"/>
    </source>
</evidence>
<dbReference type="PANTHER" id="PTHR30461:SF23">
    <property type="entry name" value="DNA RECOMBINASE-RELATED"/>
    <property type="match status" value="1"/>
</dbReference>
<comment type="caution">
    <text evidence="3">The sequence shown here is derived from an EMBL/GenBank/DDBJ whole genome shotgun (WGS) entry which is preliminary data.</text>
</comment>
<dbReference type="InterPro" id="IPR006119">
    <property type="entry name" value="Resolv_N"/>
</dbReference>
<dbReference type="GO" id="GO:0003677">
    <property type="term" value="F:DNA binding"/>
    <property type="evidence" value="ECO:0007669"/>
    <property type="project" value="InterPro"/>
</dbReference>
<sequence>MNIKNCAIYTRVSTDNQAEKEFSSCEAQEQKIRSFIASQNDWQVFKIYNDAGFSGAILERPALQELLSDLKKEKIDVVLVYKIDRLTRSPKDFYQLVEFFEQAKIDFISITERFDTSTPAGRLLRNIMLTFSQFERELTSERTKDKMLERAKKGLANGGLTPYGYIRQDKKLIPHPKEAEEIKSIFETYIESDSTAKTYQMLKDRGVKNKLGKNFSKTNISHILRNVIYIGKVLHNGEIYQGIHEPIISEEIFALAQKIHKEKQKKIRVYKNFLFGGLIKCEECGSNMTSCFTNKYIAGKLNRYYYYRCTATMKQDWQACSVKQVSAERLEDFCLENLERISVDKNYIENLVFRLNNDNQAPHRAGYELTDGCSKFSTENLSDTLKFFLTGLKTTKGIERNLFAKRFLSNIFYSPESIKIRFISCQSDGEAVAKRSPAPPMAGLGERTLSSSKSEFVSSFLAPNSRYELFNIFSSA</sequence>
<dbReference type="InterPro" id="IPR036162">
    <property type="entry name" value="Resolvase-like_N_sf"/>
</dbReference>
<dbReference type="Gene3D" id="3.90.1750.20">
    <property type="entry name" value="Putative Large Serine Recombinase, Chain B, Domain 2"/>
    <property type="match status" value="1"/>
</dbReference>
<accession>A0A837HRY4</accession>
<evidence type="ECO:0000313" key="4">
    <source>
        <dbReference type="Proteomes" id="UP000034656"/>
    </source>
</evidence>
<dbReference type="Gene3D" id="3.40.50.1390">
    <property type="entry name" value="Resolvase, N-terminal catalytic domain"/>
    <property type="match status" value="1"/>
</dbReference>
<proteinExistence type="predicted"/>
<dbReference type="Proteomes" id="UP000034656">
    <property type="component" value="Unassembled WGS sequence"/>
</dbReference>
<feature type="domain" description="Recombinase" evidence="2">
    <location>
        <begin position="162"/>
        <end position="266"/>
    </location>
</feature>
<dbReference type="EMBL" id="LBXB01000002">
    <property type="protein sequence ID" value="KKR20803.1"/>
    <property type="molecule type" value="Genomic_DNA"/>
</dbReference>
<protein>
    <submittedName>
        <fullName evidence="3">Resolvase domain protein</fullName>
    </submittedName>
</protein>